<evidence type="ECO:0000256" key="8">
    <source>
        <dbReference type="ARBA" id="ARBA00022679"/>
    </source>
</evidence>
<keyword evidence="9" id="KW-0479">Metal-binding</keyword>
<keyword evidence="6" id="KW-0963">Cytoplasm</keyword>
<evidence type="ECO:0000256" key="5">
    <source>
        <dbReference type="ARBA" id="ARBA00012513"/>
    </source>
</evidence>
<evidence type="ECO:0000256" key="6">
    <source>
        <dbReference type="ARBA" id="ARBA00022490"/>
    </source>
</evidence>
<comment type="catalytic activity">
    <reaction evidence="16">
        <text>L-seryl-[protein] + ATP = O-phospho-L-seryl-[protein] + ADP + H(+)</text>
        <dbReference type="Rhea" id="RHEA:17989"/>
        <dbReference type="Rhea" id="RHEA-COMP:9863"/>
        <dbReference type="Rhea" id="RHEA-COMP:11604"/>
        <dbReference type="ChEBI" id="CHEBI:15378"/>
        <dbReference type="ChEBI" id="CHEBI:29999"/>
        <dbReference type="ChEBI" id="CHEBI:30616"/>
        <dbReference type="ChEBI" id="CHEBI:83421"/>
        <dbReference type="ChEBI" id="CHEBI:456216"/>
        <dbReference type="EC" id="2.7.11.1"/>
    </reaction>
</comment>
<dbReference type="OrthoDB" id="3821113at2759"/>
<comment type="cofactor">
    <cofactor evidence="1">
        <name>Mn(2+)</name>
        <dbReference type="ChEBI" id="CHEBI:29035"/>
    </cofactor>
</comment>
<dbReference type="GO" id="GO:0005737">
    <property type="term" value="C:cytoplasm"/>
    <property type="evidence" value="ECO:0007669"/>
    <property type="project" value="UniProtKB-SubCell"/>
</dbReference>
<name>A0A6A4VKR7_AMPAM</name>
<comment type="subcellular location">
    <subcellularLocation>
        <location evidence="3">Cytoplasm</location>
    </subcellularLocation>
</comment>
<dbReference type="Gene3D" id="3.30.200.20">
    <property type="entry name" value="Phosphorylase Kinase, domain 1"/>
    <property type="match status" value="1"/>
</dbReference>
<evidence type="ECO:0000256" key="19">
    <source>
        <dbReference type="SAM" id="MobiDB-lite"/>
    </source>
</evidence>
<dbReference type="GO" id="GO:0005524">
    <property type="term" value="F:ATP binding"/>
    <property type="evidence" value="ECO:0007669"/>
    <property type="project" value="UniProtKB-UniRule"/>
</dbReference>
<sequence length="418" mass="46814">MIKLSSPGAADMASTQGGSGPSSAAPEAAAASNHVPPPEPEPEPQPVGVLGAPFDGEDDLWDDDGGEMAVFTRVPSTEIIYRNKRKRWKVVGRYIFGDLLGEGSYGKVKECMDKDTLERRAVKIFKRRKLRRKMNGEQNLQREIRLLKRLRHPNILRLFDVLHNDEKQKIYMILEFCVCQLKEMLDRAHEKRFPVWQAHRYFVQLITGLEYLHSQAVVHNDIKPANLLLTADMTLKISDLGTAEELDRFRRSDEISVSQGSPAFQPPEIASGSDAFPGFKVDVWSSGVTLYNFVTGQYPFEGETVFKLFDNIAKAEFDIPDMVGPSLASLLRGMLHKEPEKRLGIFEIQQHDWVRKKQPPTTECVPVPPRNGSECHELTSARRHGPEAGTPPLPTDPSGAARTSPVLNPKSWSGCKHA</sequence>
<dbReference type="AlphaFoldDB" id="A0A6A4VKR7"/>
<feature type="binding site" evidence="17">
    <location>
        <position position="123"/>
    </location>
    <ligand>
        <name>ATP</name>
        <dbReference type="ChEBI" id="CHEBI:30616"/>
    </ligand>
</feature>
<feature type="domain" description="Protein kinase" evidence="20">
    <location>
        <begin position="94"/>
        <end position="354"/>
    </location>
</feature>
<dbReference type="PANTHER" id="PTHR24346">
    <property type="entry name" value="MAP/MICROTUBULE AFFINITY-REGULATING KINASE"/>
    <property type="match status" value="1"/>
</dbReference>
<keyword evidence="10 17" id="KW-0547">Nucleotide-binding</keyword>
<dbReference type="Gene3D" id="1.10.510.10">
    <property type="entry name" value="Transferase(Phosphotransferase) domain 1"/>
    <property type="match status" value="1"/>
</dbReference>
<evidence type="ECO:0000256" key="2">
    <source>
        <dbReference type="ARBA" id="ARBA00001946"/>
    </source>
</evidence>
<dbReference type="PROSITE" id="PS50011">
    <property type="entry name" value="PROTEIN_KINASE_DOM"/>
    <property type="match status" value="1"/>
</dbReference>
<organism evidence="21 22">
    <name type="scientific">Amphibalanus amphitrite</name>
    <name type="common">Striped barnacle</name>
    <name type="synonym">Balanus amphitrite</name>
    <dbReference type="NCBI Taxonomy" id="1232801"/>
    <lineage>
        <taxon>Eukaryota</taxon>
        <taxon>Metazoa</taxon>
        <taxon>Ecdysozoa</taxon>
        <taxon>Arthropoda</taxon>
        <taxon>Crustacea</taxon>
        <taxon>Multicrustacea</taxon>
        <taxon>Cirripedia</taxon>
        <taxon>Thoracica</taxon>
        <taxon>Thoracicalcarea</taxon>
        <taxon>Balanomorpha</taxon>
        <taxon>Balanoidea</taxon>
        <taxon>Balanidae</taxon>
        <taxon>Amphibalaninae</taxon>
        <taxon>Amphibalanus</taxon>
    </lineage>
</organism>
<dbReference type="GO" id="GO:0001558">
    <property type="term" value="P:regulation of cell growth"/>
    <property type="evidence" value="ECO:0007669"/>
    <property type="project" value="InterPro"/>
</dbReference>
<dbReference type="InterPro" id="IPR008271">
    <property type="entry name" value="Ser/Thr_kinase_AS"/>
</dbReference>
<keyword evidence="12 17" id="KW-0067">ATP-binding</keyword>
<dbReference type="Proteomes" id="UP000440578">
    <property type="component" value="Unassembled WGS sequence"/>
</dbReference>
<feature type="region of interest" description="Disordered" evidence="19">
    <location>
        <begin position="1"/>
        <end position="56"/>
    </location>
</feature>
<dbReference type="PROSITE" id="PS00108">
    <property type="entry name" value="PROTEIN_KINASE_ST"/>
    <property type="match status" value="1"/>
</dbReference>
<evidence type="ECO:0000313" key="21">
    <source>
        <dbReference type="EMBL" id="KAF0290958.1"/>
    </source>
</evidence>
<evidence type="ECO:0000256" key="9">
    <source>
        <dbReference type="ARBA" id="ARBA00022723"/>
    </source>
</evidence>
<evidence type="ECO:0000256" key="14">
    <source>
        <dbReference type="ARBA" id="ARBA00023211"/>
    </source>
</evidence>
<keyword evidence="8" id="KW-0808">Transferase</keyword>
<dbReference type="PROSITE" id="PS00107">
    <property type="entry name" value="PROTEIN_KINASE_ATP"/>
    <property type="match status" value="1"/>
</dbReference>
<dbReference type="InterPro" id="IPR011009">
    <property type="entry name" value="Kinase-like_dom_sf"/>
</dbReference>
<dbReference type="Pfam" id="PF00069">
    <property type="entry name" value="Pkinase"/>
    <property type="match status" value="1"/>
</dbReference>
<evidence type="ECO:0000256" key="11">
    <source>
        <dbReference type="ARBA" id="ARBA00022777"/>
    </source>
</evidence>
<comment type="cofactor">
    <cofactor evidence="2">
        <name>Mg(2+)</name>
        <dbReference type="ChEBI" id="CHEBI:18420"/>
    </cofactor>
</comment>
<keyword evidence="22" id="KW-1185">Reference proteome</keyword>
<gene>
    <name evidence="21" type="primary">stk11</name>
    <name evidence="21" type="ORF">FJT64_010870</name>
</gene>
<dbReference type="EC" id="2.7.11.1" evidence="5"/>
<dbReference type="GO" id="GO:0004674">
    <property type="term" value="F:protein serine/threonine kinase activity"/>
    <property type="evidence" value="ECO:0007669"/>
    <property type="project" value="UniProtKB-KW"/>
</dbReference>
<dbReference type="InterPro" id="IPR039154">
    <property type="entry name" value="LKB1_c"/>
</dbReference>
<evidence type="ECO:0000256" key="12">
    <source>
        <dbReference type="ARBA" id="ARBA00022840"/>
    </source>
</evidence>
<keyword evidence="7 18" id="KW-0723">Serine/threonine-protein kinase</keyword>
<evidence type="ECO:0000256" key="13">
    <source>
        <dbReference type="ARBA" id="ARBA00022842"/>
    </source>
</evidence>
<dbReference type="EMBL" id="VIIS01001918">
    <property type="protein sequence ID" value="KAF0290958.1"/>
    <property type="molecule type" value="Genomic_DNA"/>
</dbReference>
<dbReference type="InterPro" id="IPR000719">
    <property type="entry name" value="Prot_kinase_dom"/>
</dbReference>
<keyword evidence="13" id="KW-0460">Magnesium</keyword>
<evidence type="ECO:0000259" key="20">
    <source>
        <dbReference type="PROSITE" id="PS50011"/>
    </source>
</evidence>
<dbReference type="GO" id="GO:0030010">
    <property type="term" value="P:establishment of cell polarity"/>
    <property type="evidence" value="ECO:0007669"/>
    <property type="project" value="InterPro"/>
</dbReference>
<protein>
    <recommendedName>
        <fullName evidence="5">non-specific serine/threonine protein kinase</fullName>
        <ecNumber evidence="5">2.7.11.1</ecNumber>
    </recommendedName>
</protein>
<comment type="catalytic activity">
    <reaction evidence="15">
        <text>L-threonyl-[protein] + ATP = O-phospho-L-threonyl-[protein] + ADP + H(+)</text>
        <dbReference type="Rhea" id="RHEA:46608"/>
        <dbReference type="Rhea" id="RHEA-COMP:11060"/>
        <dbReference type="Rhea" id="RHEA-COMP:11605"/>
        <dbReference type="ChEBI" id="CHEBI:15378"/>
        <dbReference type="ChEBI" id="CHEBI:30013"/>
        <dbReference type="ChEBI" id="CHEBI:30616"/>
        <dbReference type="ChEBI" id="CHEBI:61977"/>
        <dbReference type="ChEBI" id="CHEBI:456216"/>
        <dbReference type="EC" id="2.7.11.1"/>
    </reaction>
</comment>
<evidence type="ECO:0000313" key="22">
    <source>
        <dbReference type="Proteomes" id="UP000440578"/>
    </source>
</evidence>
<reference evidence="21 22" key="1">
    <citation type="submission" date="2019-07" db="EMBL/GenBank/DDBJ databases">
        <title>Draft genome assembly of a fouling barnacle, Amphibalanus amphitrite (Darwin, 1854): The first reference genome for Thecostraca.</title>
        <authorList>
            <person name="Kim W."/>
        </authorList>
    </citation>
    <scope>NUCLEOTIDE SEQUENCE [LARGE SCALE GENOMIC DNA]</scope>
    <source>
        <strain evidence="21">SNU_AA5</strain>
        <tissue evidence="21">Soma without cirri and trophi</tissue>
    </source>
</reference>
<dbReference type="GO" id="GO:0035556">
    <property type="term" value="P:intracellular signal transduction"/>
    <property type="evidence" value="ECO:0007669"/>
    <property type="project" value="TreeGrafter"/>
</dbReference>
<evidence type="ECO:0000256" key="1">
    <source>
        <dbReference type="ARBA" id="ARBA00001936"/>
    </source>
</evidence>
<dbReference type="GO" id="GO:0030295">
    <property type="term" value="F:protein kinase activator activity"/>
    <property type="evidence" value="ECO:0007669"/>
    <property type="project" value="InterPro"/>
</dbReference>
<feature type="compositionally biased region" description="Basic and acidic residues" evidence="19">
    <location>
        <begin position="373"/>
        <end position="386"/>
    </location>
</feature>
<feature type="region of interest" description="Disordered" evidence="19">
    <location>
        <begin position="357"/>
        <end position="418"/>
    </location>
</feature>
<proteinExistence type="inferred from homology"/>
<dbReference type="GO" id="GO:0046872">
    <property type="term" value="F:metal ion binding"/>
    <property type="evidence" value="ECO:0007669"/>
    <property type="project" value="UniProtKB-KW"/>
</dbReference>
<comment type="similarity">
    <text evidence="4">Belongs to the protein kinase superfamily. CAMK Ser/Thr protein kinase family. LKB1 subfamily.</text>
</comment>
<evidence type="ECO:0000256" key="16">
    <source>
        <dbReference type="ARBA" id="ARBA00048679"/>
    </source>
</evidence>
<dbReference type="FunFam" id="1.10.510.10:FF:001234">
    <property type="entry name" value="Serine/threonine-protein kinase par-4"/>
    <property type="match status" value="1"/>
</dbReference>
<dbReference type="GO" id="GO:0042593">
    <property type="term" value="P:glucose homeostasis"/>
    <property type="evidence" value="ECO:0007669"/>
    <property type="project" value="InterPro"/>
</dbReference>
<keyword evidence="14" id="KW-0464">Manganese</keyword>
<feature type="compositionally biased region" description="Pro residues" evidence="19">
    <location>
        <begin position="35"/>
        <end position="45"/>
    </location>
</feature>
<evidence type="ECO:0000256" key="4">
    <source>
        <dbReference type="ARBA" id="ARBA00009985"/>
    </source>
</evidence>
<dbReference type="PANTHER" id="PTHR24346:SF94">
    <property type="entry name" value="NON-SPECIFIC SERINE_THREONINE PROTEIN KINASE"/>
    <property type="match status" value="1"/>
</dbReference>
<evidence type="ECO:0000256" key="10">
    <source>
        <dbReference type="ARBA" id="ARBA00022741"/>
    </source>
</evidence>
<dbReference type="SMART" id="SM00220">
    <property type="entry name" value="S_TKc"/>
    <property type="match status" value="1"/>
</dbReference>
<evidence type="ECO:0000256" key="18">
    <source>
        <dbReference type="RuleBase" id="RU000304"/>
    </source>
</evidence>
<dbReference type="InterPro" id="IPR017441">
    <property type="entry name" value="Protein_kinase_ATP_BS"/>
</dbReference>
<evidence type="ECO:0000256" key="3">
    <source>
        <dbReference type="ARBA" id="ARBA00004496"/>
    </source>
</evidence>
<feature type="compositionally biased region" description="Low complexity" evidence="19">
    <location>
        <begin position="13"/>
        <end position="32"/>
    </location>
</feature>
<keyword evidence="11 21" id="KW-0418">Kinase</keyword>
<comment type="caution">
    <text evidence="21">The sequence shown here is derived from an EMBL/GenBank/DDBJ whole genome shotgun (WGS) entry which is preliminary data.</text>
</comment>
<evidence type="ECO:0000256" key="15">
    <source>
        <dbReference type="ARBA" id="ARBA00047899"/>
    </source>
</evidence>
<evidence type="ECO:0000256" key="7">
    <source>
        <dbReference type="ARBA" id="ARBA00022527"/>
    </source>
</evidence>
<dbReference type="CDD" id="cd14119">
    <property type="entry name" value="STKc_LKB1"/>
    <property type="match status" value="1"/>
</dbReference>
<evidence type="ECO:0000256" key="17">
    <source>
        <dbReference type="PROSITE-ProRule" id="PRU10141"/>
    </source>
</evidence>
<accession>A0A6A4VKR7</accession>
<dbReference type="FunFam" id="3.30.200.20:FF:000235">
    <property type="entry name" value="serine/threonine-protein kinase STK11"/>
    <property type="match status" value="1"/>
</dbReference>
<dbReference type="SUPFAM" id="SSF56112">
    <property type="entry name" value="Protein kinase-like (PK-like)"/>
    <property type="match status" value="1"/>
</dbReference>